<evidence type="ECO:0000256" key="1">
    <source>
        <dbReference type="ARBA" id="ARBA00004141"/>
    </source>
</evidence>
<dbReference type="InterPro" id="IPR018247">
    <property type="entry name" value="EF_Hand_1_Ca_BS"/>
</dbReference>
<evidence type="ECO:0000259" key="8">
    <source>
        <dbReference type="PROSITE" id="PS50222"/>
    </source>
</evidence>
<feature type="transmembrane region" description="Helical" evidence="7">
    <location>
        <begin position="460"/>
        <end position="479"/>
    </location>
</feature>
<feature type="transmembrane region" description="Helical" evidence="7">
    <location>
        <begin position="541"/>
        <end position="567"/>
    </location>
</feature>
<dbReference type="PANTHER" id="PTHR10037">
    <property type="entry name" value="VOLTAGE-GATED CATION CHANNEL CALCIUM AND SODIUM"/>
    <property type="match status" value="1"/>
</dbReference>
<dbReference type="InterPro" id="IPR011992">
    <property type="entry name" value="EF-hand-dom_pair"/>
</dbReference>
<dbReference type="GO" id="GO:0001518">
    <property type="term" value="C:voltage-gated sodium channel complex"/>
    <property type="evidence" value="ECO:0007669"/>
    <property type="project" value="TreeGrafter"/>
</dbReference>
<dbReference type="Gene3D" id="1.10.287.70">
    <property type="match status" value="1"/>
</dbReference>
<dbReference type="SMART" id="SM00054">
    <property type="entry name" value="EFh"/>
    <property type="match status" value="2"/>
</dbReference>
<dbReference type="CDD" id="cd00051">
    <property type="entry name" value="EFh"/>
    <property type="match status" value="1"/>
</dbReference>
<evidence type="ECO:0000256" key="7">
    <source>
        <dbReference type="SAM" id="Phobius"/>
    </source>
</evidence>
<accession>A0A7S0AFD1</accession>
<dbReference type="Pfam" id="PF13499">
    <property type="entry name" value="EF-hand_7"/>
    <property type="match status" value="1"/>
</dbReference>
<sequence>MESTYSEPLRVHTAPASAGSPKELRSCYERLKAEVEVALNRFEDSLQRSCGPSPLGCGGGPMPTKTCEWPWPEFVKEAPKLTPKARMGWLRSSMSPLSSRGFLPGSNPASTPRKSWGLRAAGRSDGNEEDQCLVLREAAPAQDRKRIRVPAIVTDLDSPCSFASSGLSINTHITQDLRGHDATLPEVEDQKSECTQLPELEEGSVCGIGGCKASANCKPASAWSLEDASTCDISGASGQPGAFAKGTPASSGPAPSTLGSSRALWGMSRRTPSKAKSKLNLSPLSKKKLALVQANQSWLEWLTRSQAYELFSTVLIISNALFIIWETEQRSMEAAQGFSTDNQDLYFSATANIFCLFFMLDLAFRIGAEGSAFLRKRELAWNMMDVLVVLTALAEVSVQWYQRASGSLAAVNARLFLRKFSMLRIVRLLHVVRRTKATWAIKAIKELRVMVLSLTGALKSLIWSVVLLLIVLAVFGVFFTDGAVAFCLKNDAMNLASTEPLRHYFGTLSRSVLSLFKAMAGGEDWAAILDSLGPLNIEYQAFFIAFIAFAILALLNVVTAVFVGAAFQRAQHDRELIVQEQMESKAEFLHTMEQVFFELDTNDSGELNLDEFESYIEDEKIKAFLSTCQLDIDQVKTLFSLLDTDGTGTVDLEEFITGCLRLRGGATSLDMAMLRWQVDSLQKSLGSMQEFLGQPKLLSDRPVSRTIRSRAAPRKRPLSAKTLG</sequence>
<dbReference type="PROSITE" id="PS50222">
    <property type="entry name" value="EF_HAND_2"/>
    <property type="match status" value="2"/>
</dbReference>
<organism evidence="9">
    <name type="scientific">Pyrodinium bahamense</name>
    <dbReference type="NCBI Taxonomy" id="73915"/>
    <lineage>
        <taxon>Eukaryota</taxon>
        <taxon>Sar</taxon>
        <taxon>Alveolata</taxon>
        <taxon>Dinophyceae</taxon>
        <taxon>Gonyaulacales</taxon>
        <taxon>Pyrocystaceae</taxon>
        <taxon>Pyrodinium</taxon>
    </lineage>
</organism>
<feature type="region of interest" description="Disordered" evidence="6">
    <location>
        <begin position="1"/>
        <end position="20"/>
    </location>
</feature>
<dbReference type="SUPFAM" id="SSF81324">
    <property type="entry name" value="Voltage-gated potassium channels"/>
    <property type="match status" value="1"/>
</dbReference>
<keyword evidence="3" id="KW-0106">Calcium</keyword>
<keyword evidence="2 7" id="KW-0812">Transmembrane</keyword>
<keyword evidence="4 7" id="KW-1133">Transmembrane helix</keyword>
<feature type="transmembrane region" description="Helical" evidence="7">
    <location>
        <begin position="345"/>
        <end position="367"/>
    </location>
</feature>
<feature type="region of interest" description="Disordered" evidence="6">
    <location>
        <begin position="703"/>
        <end position="724"/>
    </location>
</feature>
<evidence type="ECO:0000313" key="9">
    <source>
        <dbReference type="EMBL" id="CAD8362156.1"/>
    </source>
</evidence>
<evidence type="ECO:0000256" key="5">
    <source>
        <dbReference type="ARBA" id="ARBA00023136"/>
    </source>
</evidence>
<feature type="domain" description="EF-hand" evidence="8">
    <location>
        <begin position="630"/>
        <end position="665"/>
    </location>
</feature>
<dbReference type="SUPFAM" id="SSF47473">
    <property type="entry name" value="EF-hand"/>
    <property type="match status" value="1"/>
</dbReference>
<protein>
    <recommendedName>
        <fullName evidence="8">EF-hand domain-containing protein</fullName>
    </recommendedName>
</protein>
<dbReference type="InterPro" id="IPR043203">
    <property type="entry name" value="VGCC_Ca_Na"/>
</dbReference>
<dbReference type="Gene3D" id="1.10.238.10">
    <property type="entry name" value="EF-hand"/>
    <property type="match status" value="1"/>
</dbReference>
<dbReference type="GO" id="GO:0005248">
    <property type="term" value="F:voltage-gated sodium channel activity"/>
    <property type="evidence" value="ECO:0007669"/>
    <property type="project" value="TreeGrafter"/>
</dbReference>
<gene>
    <name evidence="9" type="ORF">PBAH0796_LOCUS15725</name>
</gene>
<dbReference type="InterPro" id="IPR002048">
    <property type="entry name" value="EF_hand_dom"/>
</dbReference>
<feature type="domain" description="EF-hand" evidence="8">
    <location>
        <begin position="587"/>
        <end position="622"/>
    </location>
</feature>
<name>A0A7S0AFD1_9DINO</name>
<dbReference type="EMBL" id="HBEG01025922">
    <property type="protein sequence ID" value="CAD8362156.1"/>
    <property type="molecule type" value="Transcribed_RNA"/>
</dbReference>
<dbReference type="AlphaFoldDB" id="A0A7S0AFD1"/>
<keyword evidence="5 7" id="KW-0472">Membrane</keyword>
<evidence type="ECO:0000256" key="6">
    <source>
        <dbReference type="SAM" id="MobiDB-lite"/>
    </source>
</evidence>
<feature type="transmembrane region" description="Helical" evidence="7">
    <location>
        <begin position="307"/>
        <end position="325"/>
    </location>
</feature>
<dbReference type="InterPro" id="IPR005821">
    <property type="entry name" value="Ion_trans_dom"/>
</dbReference>
<comment type="subcellular location">
    <subcellularLocation>
        <location evidence="1">Membrane</location>
        <topology evidence="1">Multi-pass membrane protein</topology>
    </subcellularLocation>
</comment>
<evidence type="ECO:0000256" key="3">
    <source>
        <dbReference type="ARBA" id="ARBA00022837"/>
    </source>
</evidence>
<dbReference type="PANTHER" id="PTHR10037:SF62">
    <property type="entry name" value="SODIUM CHANNEL PROTEIN 60E"/>
    <property type="match status" value="1"/>
</dbReference>
<reference evidence="9" key="1">
    <citation type="submission" date="2021-01" db="EMBL/GenBank/DDBJ databases">
        <authorList>
            <person name="Corre E."/>
            <person name="Pelletier E."/>
            <person name="Niang G."/>
            <person name="Scheremetjew M."/>
            <person name="Finn R."/>
            <person name="Kale V."/>
            <person name="Holt S."/>
            <person name="Cochrane G."/>
            <person name="Meng A."/>
            <person name="Brown T."/>
            <person name="Cohen L."/>
        </authorList>
    </citation>
    <scope>NUCLEOTIDE SEQUENCE</scope>
    <source>
        <strain evidence="9">Pbaha01</strain>
    </source>
</reference>
<evidence type="ECO:0000256" key="4">
    <source>
        <dbReference type="ARBA" id="ARBA00022989"/>
    </source>
</evidence>
<dbReference type="PROSITE" id="PS00018">
    <property type="entry name" value="EF_HAND_1"/>
    <property type="match status" value="2"/>
</dbReference>
<feature type="compositionally biased region" description="Basic residues" evidence="6">
    <location>
        <begin position="707"/>
        <end position="718"/>
    </location>
</feature>
<dbReference type="Gene3D" id="1.20.120.350">
    <property type="entry name" value="Voltage-gated potassium channels. Chain C"/>
    <property type="match status" value="1"/>
</dbReference>
<evidence type="ECO:0000256" key="2">
    <source>
        <dbReference type="ARBA" id="ARBA00022692"/>
    </source>
</evidence>
<dbReference type="InterPro" id="IPR027359">
    <property type="entry name" value="Volt_channel_dom_sf"/>
</dbReference>
<proteinExistence type="predicted"/>
<dbReference type="Pfam" id="PF00520">
    <property type="entry name" value="Ion_trans"/>
    <property type="match status" value="1"/>
</dbReference>
<dbReference type="GO" id="GO:0005509">
    <property type="term" value="F:calcium ion binding"/>
    <property type="evidence" value="ECO:0007669"/>
    <property type="project" value="InterPro"/>
</dbReference>